<proteinExistence type="predicted"/>
<sequence length="83" mass="9897">MAPSCLPHAEVVFTLRTAHIWPFLQEASLAYRLLKMELRMKFPVKSQYQKGKCCFKKLFTMWLWITIVSVLLLRHLHLILLIR</sequence>
<evidence type="ECO:0000256" key="1">
    <source>
        <dbReference type="SAM" id="Phobius"/>
    </source>
</evidence>
<keyword evidence="1" id="KW-1133">Transmembrane helix</keyword>
<keyword evidence="1" id="KW-0812">Transmembrane</keyword>
<keyword evidence="1" id="KW-0472">Membrane</keyword>
<protein>
    <submittedName>
        <fullName evidence="2">Uncharacterized protein</fullName>
    </submittedName>
</protein>
<feature type="transmembrane region" description="Helical" evidence="1">
    <location>
        <begin position="61"/>
        <end position="82"/>
    </location>
</feature>
<organism evidence="2 3">
    <name type="scientific">Papaver atlanticum</name>
    <dbReference type="NCBI Taxonomy" id="357466"/>
    <lineage>
        <taxon>Eukaryota</taxon>
        <taxon>Viridiplantae</taxon>
        <taxon>Streptophyta</taxon>
        <taxon>Embryophyta</taxon>
        <taxon>Tracheophyta</taxon>
        <taxon>Spermatophyta</taxon>
        <taxon>Magnoliopsida</taxon>
        <taxon>Ranunculales</taxon>
        <taxon>Papaveraceae</taxon>
        <taxon>Papaveroideae</taxon>
        <taxon>Papaver</taxon>
    </lineage>
</organism>
<dbReference type="Proteomes" id="UP001202328">
    <property type="component" value="Unassembled WGS sequence"/>
</dbReference>
<evidence type="ECO:0000313" key="2">
    <source>
        <dbReference type="EMBL" id="KAI3922756.1"/>
    </source>
</evidence>
<keyword evidence="3" id="KW-1185">Reference proteome</keyword>
<name>A0AAD4SU95_9MAGN</name>
<dbReference type="AlphaFoldDB" id="A0AAD4SU95"/>
<gene>
    <name evidence="2" type="ORF">MKW98_006887</name>
</gene>
<reference evidence="2" key="1">
    <citation type="submission" date="2022-04" db="EMBL/GenBank/DDBJ databases">
        <title>A functionally conserved STORR gene fusion in Papaver species that diverged 16.8 million years ago.</title>
        <authorList>
            <person name="Catania T."/>
        </authorList>
    </citation>
    <scope>NUCLEOTIDE SEQUENCE</scope>
    <source>
        <strain evidence="2">S-188037</strain>
    </source>
</reference>
<comment type="caution">
    <text evidence="2">The sequence shown here is derived from an EMBL/GenBank/DDBJ whole genome shotgun (WGS) entry which is preliminary data.</text>
</comment>
<dbReference type="EMBL" id="JAJJMB010008592">
    <property type="protein sequence ID" value="KAI3922756.1"/>
    <property type="molecule type" value="Genomic_DNA"/>
</dbReference>
<accession>A0AAD4SU95</accession>
<evidence type="ECO:0000313" key="3">
    <source>
        <dbReference type="Proteomes" id="UP001202328"/>
    </source>
</evidence>